<sequence length="129" mass="13018">MRLSLLLAPLLLGSCVAGPELVPIGQGAGTSAVQSYYRSAFLGTYSPSPVCAGQELLVEMAPESVYVGETGCNIAGIDRSGDSLALSLAQCRAEGAAQPDRTLTATPTEAGALRISGGGVDATVVPCFD</sequence>
<dbReference type="AlphaFoldDB" id="A0A5J5GJB9"/>
<name>A0A5J5GJB9_9RHOB</name>
<keyword evidence="3" id="KW-1185">Reference proteome</keyword>
<dbReference type="Proteomes" id="UP000326554">
    <property type="component" value="Unassembled WGS sequence"/>
</dbReference>
<gene>
    <name evidence="2" type="ORF">F3S47_12210</name>
</gene>
<proteinExistence type="predicted"/>
<protein>
    <recommendedName>
        <fullName evidence="4">Lipoprotein</fullName>
    </recommendedName>
</protein>
<evidence type="ECO:0000313" key="3">
    <source>
        <dbReference type="Proteomes" id="UP000326554"/>
    </source>
</evidence>
<comment type="caution">
    <text evidence="2">The sequence shown here is derived from an EMBL/GenBank/DDBJ whole genome shotgun (WGS) entry which is preliminary data.</text>
</comment>
<feature type="signal peptide" evidence="1">
    <location>
        <begin position="1"/>
        <end position="19"/>
    </location>
</feature>
<organism evidence="2 3">
    <name type="scientific">Histidinibacterium aquaticum</name>
    <dbReference type="NCBI Taxonomy" id="2613962"/>
    <lineage>
        <taxon>Bacteria</taxon>
        <taxon>Pseudomonadati</taxon>
        <taxon>Pseudomonadota</taxon>
        <taxon>Alphaproteobacteria</taxon>
        <taxon>Rhodobacterales</taxon>
        <taxon>Paracoccaceae</taxon>
        <taxon>Histidinibacterium</taxon>
    </lineage>
</organism>
<accession>A0A5J5GJB9</accession>
<dbReference type="PROSITE" id="PS51257">
    <property type="entry name" value="PROKAR_LIPOPROTEIN"/>
    <property type="match status" value="1"/>
</dbReference>
<evidence type="ECO:0000256" key="1">
    <source>
        <dbReference type="SAM" id="SignalP"/>
    </source>
</evidence>
<evidence type="ECO:0000313" key="2">
    <source>
        <dbReference type="EMBL" id="KAA9008245.1"/>
    </source>
</evidence>
<feature type="chain" id="PRO_5023910179" description="Lipoprotein" evidence="1">
    <location>
        <begin position="20"/>
        <end position="129"/>
    </location>
</feature>
<reference evidence="2 3" key="1">
    <citation type="submission" date="2019-09" db="EMBL/GenBank/DDBJ databases">
        <authorList>
            <person name="Park J.-S."/>
            <person name="Choi H.-J."/>
        </authorList>
    </citation>
    <scope>NUCLEOTIDE SEQUENCE [LARGE SCALE GENOMIC DNA]</scope>
    <source>
        <strain evidence="2 3">176SS1-4</strain>
    </source>
</reference>
<keyword evidence="1" id="KW-0732">Signal</keyword>
<dbReference type="RefSeq" id="WP_150445529.1">
    <property type="nucleotide sequence ID" value="NZ_VYQE01000003.1"/>
</dbReference>
<dbReference type="EMBL" id="VYQE01000003">
    <property type="protein sequence ID" value="KAA9008245.1"/>
    <property type="molecule type" value="Genomic_DNA"/>
</dbReference>
<evidence type="ECO:0008006" key="4">
    <source>
        <dbReference type="Google" id="ProtNLM"/>
    </source>
</evidence>